<evidence type="ECO:0000259" key="1">
    <source>
        <dbReference type="Pfam" id="PF06985"/>
    </source>
</evidence>
<dbReference type="AlphaFoldDB" id="A0AAE0NQP0"/>
<evidence type="ECO:0000259" key="2">
    <source>
        <dbReference type="Pfam" id="PF26640"/>
    </source>
</evidence>
<organism evidence="3 4">
    <name type="scientific">Podospora didyma</name>
    <dbReference type="NCBI Taxonomy" id="330526"/>
    <lineage>
        <taxon>Eukaryota</taxon>
        <taxon>Fungi</taxon>
        <taxon>Dikarya</taxon>
        <taxon>Ascomycota</taxon>
        <taxon>Pezizomycotina</taxon>
        <taxon>Sordariomycetes</taxon>
        <taxon>Sordariomycetidae</taxon>
        <taxon>Sordariales</taxon>
        <taxon>Podosporaceae</taxon>
        <taxon>Podospora</taxon>
    </lineage>
</organism>
<keyword evidence="4" id="KW-1185">Reference proteome</keyword>
<name>A0AAE0NQP0_9PEZI</name>
<dbReference type="PANTHER" id="PTHR10622:SF10">
    <property type="entry name" value="HET DOMAIN-CONTAINING PROTEIN"/>
    <property type="match status" value="1"/>
</dbReference>
<evidence type="ECO:0000313" key="3">
    <source>
        <dbReference type="EMBL" id="KAK3385933.1"/>
    </source>
</evidence>
<protein>
    <submittedName>
        <fullName evidence="3">Heterokaryon incompatibility protein-domain-containing protein</fullName>
    </submittedName>
</protein>
<dbReference type="InterPro" id="IPR058525">
    <property type="entry name" value="DUF8212"/>
</dbReference>
<dbReference type="Pfam" id="PF26640">
    <property type="entry name" value="DUF8212"/>
    <property type="match status" value="1"/>
</dbReference>
<evidence type="ECO:0000313" key="4">
    <source>
        <dbReference type="Proteomes" id="UP001285441"/>
    </source>
</evidence>
<dbReference type="Pfam" id="PF06985">
    <property type="entry name" value="HET"/>
    <property type="match status" value="1"/>
</dbReference>
<feature type="domain" description="Heterokaryon incompatibility" evidence="1">
    <location>
        <begin position="22"/>
        <end position="111"/>
    </location>
</feature>
<proteinExistence type="predicted"/>
<sequence length="672" mass="76172">MRLLNVDTLELVMVESAAGHPYTILSHTWGNGEVTYDRLMSGDYKSLPGYGKIKGCCDVSRKEGYLYTWIDTCCIDKTSSAELSEAINSMFKWYANAEVCYAYLSDVDTSTPQNDAGAGKLADSRWFKRGWTLQELLAPTVVVFLNRAWKEIGTKASLANQIGDITRIHARVLLPSRRVTATERVFACSVAERMSWAAFRETRKPEDLAYCLMGLFDINMPLLYGEGTKAFLRLQQHIAQQSNDASIFAWEYPIDMEEVLKPKKYPASMDPIGQYVLPKDPRTYLSGLFGPSPRAFTRFGNIRHLPFDSVGDLGGLLGEDDYYEISKRGVHLPAERFLVGTSDDTSNANAKRYSKRIAAIYHVPGMNDMHHDDTTPLWTSQLTRCGLAKEDEGGMEVKQNMPLRPLGQSLDKYARKFPEAMSVALLPCGNHVGRLGILVWRNESGLLERLHSEDISIVFDLKDHVADLGLPPLLGSRPQRDWHRAYADLDENANLQQTAVFTPGNTGDRRRSHKMYVAIRCKDSIKDHHKRYLPSSRRDMPGGINYRRVRNNTSDNNGIEWFVTANSGDWPKLGVQWAYDFENDEIFVHCIAVDGPMELEESYIRQDNDNSWEKLPERGSRQVSEVRYRLTAQADAVVKIRMGPVGWWSLLVIIDRHGEENAVLDRQRTRVG</sequence>
<dbReference type="InterPro" id="IPR010730">
    <property type="entry name" value="HET"/>
</dbReference>
<dbReference type="EMBL" id="JAULSW010000004">
    <property type="protein sequence ID" value="KAK3385933.1"/>
    <property type="molecule type" value="Genomic_DNA"/>
</dbReference>
<gene>
    <name evidence="3" type="ORF">B0H63DRAFT_473866</name>
</gene>
<comment type="caution">
    <text evidence="3">The sequence shown here is derived from an EMBL/GenBank/DDBJ whole genome shotgun (WGS) entry which is preliminary data.</text>
</comment>
<reference evidence="3" key="1">
    <citation type="journal article" date="2023" name="Mol. Phylogenet. Evol.">
        <title>Genome-scale phylogeny and comparative genomics of the fungal order Sordariales.</title>
        <authorList>
            <person name="Hensen N."/>
            <person name="Bonometti L."/>
            <person name="Westerberg I."/>
            <person name="Brannstrom I.O."/>
            <person name="Guillou S."/>
            <person name="Cros-Aarteil S."/>
            <person name="Calhoun S."/>
            <person name="Haridas S."/>
            <person name="Kuo A."/>
            <person name="Mondo S."/>
            <person name="Pangilinan J."/>
            <person name="Riley R."/>
            <person name="LaButti K."/>
            <person name="Andreopoulos B."/>
            <person name="Lipzen A."/>
            <person name="Chen C."/>
            <person name="Yan M."/>
            <person name="Daum C."/>
            <person name="Ng V."/>
            <person name="Clum A."/>
            <person name="Steindorff A."/>
            <person name="Ohm R.A."/>
            <person name="Martin F."/>
            <person name="Silar P."/>
            <person name="Natvig D.O."/>
            <person name="Lalanne C."/>
            <person name="Gautier V."/>
            <person name="Ament-Velasquez S.L."/>
            <person name="Kruys A."/>
            <person name="Hutchinson M.I."/>
            <person name="Powell A.J."/>
            <person name="Barry K."/>
            <person name="Miller A.N."/>
            <person name="Grigoriev I.V."/>
            <person name="Debuchy R."/>
            <person name="Gladieux P."/>
            <person name="Hiltunen Thoren M."/>
            <person name="Johannesson H."/>
        </authorList>
    </citation>
    <scope>NUCLEOTIDE SEQUENCE</scope>
    <source>
        <strain evidence="3">CBS 232.78</strain>
    </source>
</reference>
<reference evidence="3" key="2">
    <citation type="submission" date="2023-06" db="EMBL/GenBank/DDBJ databases">
        <authorList>
            <consortium name="Lawrence Berkeley National Laboratory"/>
            <person name="Haridas S."/>
            <person name="Hensen N."/>
            <person name="Bonometti L."/>
            <person name="Westerberg I."/>
            <person name="Brannstrom I.O."/>
            <person name="Guillou S."/>
            <person name="Cros-Aarteil S."/>
            <person name="Calhoun S."/>
            <person name="Kuo A."/>
            <person name="Mondo S."/>
            <person name="Pangilinan J."/>
            <person name="Riley R."/>
            <person name="LaButti K."/>
            <person name="Andreopoulos B."/>
            <person name="Lipzen A."/>
            <person name="Chen C."/>
            <person name="Yanf M."/>
            <person name="Daum C."/>
            <person name="Ng V."/>
            <person name="Clum A."/>
            <person name="Steindorff A."/>
            <person name="Ohm R."/>
            <person name="Martin F."/>
            <person name="Silar P."/>
            <person name="Natvig D."/>
            <person name="Lalanne C."/>
            <person name="Gautier V."/>
            <person name="Ament-velasquez S.L."/>
            <person name="Kruys A."/>
            <person name="Hutchinson M.I."/>
            <person name="Powell A.J."/>
            <person name="Barry K."/>
            <person name="Miller A.N."/>
            <person name="Grigoriev I.V."/>
            <person name="Debuchy R."/>
            <person name="Gladieux P."/>
            <person name="Thoren M.H."/>
            <person name="Johannesson H."/>
        </authorList>
    </citation>
    <scope>NUCLEOTIDE SEQUENCE</scope>
    <source>
        <strain evidence="3">CBS 232.78</strain>
    </source>
</reference>
<feature type="domain" description="DUF8212" evidence="2">
    <location>
        <begin position="229"/>
        <end position="310"/>
    </location>
</feature>
<accession>A0AAE0NQP0</accession>
<dbReference type="PANTHER" id="PTHR10622">
    <property type="entry name" value="HET DOMAIN-CONTAINING PROTEIN"/>
    <property type="match status" value="1"/>
</dbReference>
<dbReference type="Proteomes" id="UP001285441">
    <property type="component" value="Unassembled WGS sequence"/>
</dbReference>